<name>A0ABP1G089_9CHLO</name>
<evidence type="ECO:0000256" key="3">
    <source>
        <dbReference type="ARBA" id="ARBA00022679"/>
    </source>
</evidence>
<comment type="caution">
    <text evidence="10">The sequence shown here is derived from an EMBL/GenBank/DDBJ whole genome shotgun (WGS) entry which is preliminary data.</text>
</comment>
<evidence type="ECO:0000259" key="9">
    <source>
        <dbReference type="PROSITE" id="PS51670"/>
    </source>
</evidence>
<reference evidence="10 11" key="1">
    <citation type="submission" date="2024-06" db="EMBL/GenBank/DDBJ databases">
        <authorList>
            <person name="Kraege A."/>
            <person name="Thomma B."/>
        </authorList>
    </citation>
    <scope>NUCLEOTIDE SEQUENCE [LARGE SCALE GENOMIC DNA]</scope>
</reference>
<evidence type="ECO:0000313" key="11">
    <source>
        <dbReference type="Proteomes" id="UP001497392"/>
    </source>
</evidence>
<keyword evidence="6" id="KW-0472">Membrane</keyword>
<dbReference type="InterPro" id="IPR044845">
    <property type="entry name" value="HPAT/SRGT1-like"/>
</dbReference>
<dbReference type="InterPro" id="IPR003582">
    <property type="entry name" value="ShKT_dom"/>
</dbReference>
<feature type="signal peptide" evidence="8">
    <location>
        <begin position="1"/>
        <end position="16"/>
    </location>
</feature>
<dbReference type="EMBL" id="CAXHTA020000011">
    <property type="protein sequence ID" value="CAL5224706.1"/>
    <property type="molecule type" value="Genomic_DNA"/>
</dbReference>
<keyword evidence="5" id="KW-1133">Transmembrane helix</keyword>
<dbReference type="Proteomes" id="UP001497392">
    <property type="component" value="Unassembled WGS sequence"/>
</dbReference>
<feature type="compositionally biased region" description="Gly residues" evidence="7">
    <location>
        <begin position="625"/>
        <end position="636"/>
    </location>
</feature>
<dbReference type="PROSITE" id="PS51670">
    <property type="entry name" value="SHKT"/>
    <property type="match status" value="1"/>
</dbReference>
<sequence length="784" mass="85564">MWAGVAAVLFVSTALAVSTESVGSIHTVFTTECTPYFTWQSLGFMLSYKLSEQPGRVTRLLSCTPEALAVWEDDGIIPTELAPSWTVHPQTGDIYSGINKPVAVFSWYRATKPTEDYIIIVDADMIMLKPFDPPKMGVKPGWAVSAFFGYLKGVNNELALKHVPEVLPRNDSLAGPVGRRGDQVGGFTIFRNEDLGSVLPMWIKYTEDVREDPDAWNTSGDSYTTEPGLKPWIAEMYGYSFGCSSVDVWHLTDHRAMLYPGYMPYSTADLPNVLHYGLLYGVEEKGWEFDKHWYQDFNALRCPPWEVPPAGERPKQGLFPFPPRPSSLTSKGEALLRDLLAIHVIAHLNEALCQNYRKMCNASVELTQQCNQVDDLFDEVVSAREELRNMSLRTECHDFEERCPQWASKGECGLNPNFMLRSCQKSCGLCGPGVDPSGAVDLSVGTQPTMHTLALDAVQTPPAKALAKGGHQNPDDQAGTHATAAKEAAAHIFGRTTSEDKTVHDIATPDIKQRMADTMAVLNADTAQKALDDAARDIESAALQKPKGQGATTQGQVDAESVALQKPETQQAVKQVQVDAESAQLQKPETQQVADKAAVRAEENAQLQQPQDVAASGKGVEEKGGAGQLATGGGGMKAPVKEEAPLTGIQKFKHDLAEALQQQERQRQERRCLANPALSMQEVKECMDALAAGREWHPARGSRQQLLEDENGVETQGALDTLLPGEAGGEGVDGEGYGGRSFGDRVFGNPLGKGAVVLLLVALLLKAPWRRSKQSPLLKVYRHD</sequence>
<keyword evidence="11" id="KW-1185">Reference proteome</keyword>
<keyword evidence="3" id="KW-0808">Transferase</keyword>
<organism evidence="10 11">
    <name type="scientific">Coccomyxa viridis</name>
    <dbReference type="NCBI Taxonomy" id="1274662"/>
    <lineage>
        <taxon>Eukaryota</taxon>
        <taxon>Viridiplantae</taxon>
        <taxon>Chlorophyta</taxon>
        <taxon>core chlorophytes</taxon>
        <taxon>Trebouxiophyceae</taxon>
        <taxon>Trebouxiophyceae incertae sedis</taxon>
        <taxon>Coccomyxaceae</taxon>
        <taxon>Coccomyxa</taxon>
    </lineage>
</organism>
<comment type="subcellular location">
    <subcellularLocation>
        <location evidence="1">Membrane</location>
        <topology evidence="1">Single-pass membrane protein</topology>
    </subcellularLocation>
</comment>
<dbReference type="SMART" id="SM00254">
    <property type="entry name" value="ShKT"/>
    <property type="match status" value="1"/>
</dbReference>
<evidence type="ECO:0000256" key="2">
    <source>
        <dbReference type="ARBA" id="ARBA00022676"/>
    </source>
</evidence>
<evidence type="ECO:0000256" key="4">
    <source>
        <dbReference type="ARBA" id="ARBA00022692"/>
    </source>
</evidence>
<keyword evidence="8" id="KW-0732">Signal</keyword>
<evidence type="ECO:0000256" key="5">
    <source>
        <dbReference type="ARBA" id="ARBA00022989"/>
    </source>
</evidence>
<dbReference type="Pfam" id="PF01549">
    <property type="entry name" value="ShK"/>
    <property type="match status" value="1"/>
</dbReference>
<protein>
    <submittedName>
        <fullName evidence="10">G7434 protein</fullName>
    </submittedName>
</protein>
<evidence type="ECO:0000256" key="6">
    <source>
        <dbReference type="ARBA" id="ARBA00023136"/>
    </source>
</evidence>
<dbReference type="InterPro" id="IPR056508">
    <property type="entry name" value="HPAT-like"/>
</dbReference>
<dbReference type="Gene3D" id="1.10.10.1940">
    <property type="match status" value="1"/>
</dbReference>
<evidence type="ECO:0000256" key="8">
    <source>
        <dbReference type="SAM" id="SignalP"/>
    </source>
</evidence>
<proteinExistence type="predicted"/>
<feature type="compositionally biased region" description="Polar residues" evidence="7">
    <location>
        <begin position="583"/>
        <end position="593"/>
    </location>
</feature>
<dbReference type="PANTHER" id="PTHR31485:SF7">
    <property type="entry name" value="PEPTIDYL SERINE ALPHA-GALACTOSYLTRANSFERASE"/>
    <property type="match status" value="1"/>
</dbReference>
<gene>
    <name evidence="10" type="primary">g7434</name>
    <name evidence="10" type="ORF">VP750_LOCUS6365</name>
</gene>
<dbReference type="PANTHER" id="PTHR31485">
    <property type="entry name" value="PEPTIDYL SERINE ALPHA-GALACTOSYLTRANSFERASE"/>
    <property type="match status" value="1"/>
</dbReference>
<feature type="chain" id="PRO_5045868324" evidence="8">
    <location>
        <begin position="17"/>
        <end position="784"/>
    </location>
</feature>
<evidence type="ECO:0000313" key="10">
    <source>
        <dbReference type="EMBL" id="CAL5224706.1"/>
    </source>
</evidence>
<evidence type="ECO:0000256" key="1">
    <source>
        <dbReference type="ARBA" id="ARBA00004167"/>
    </source>
</evidence>
<evidence type="ECO:0000256" key="7">
    <source>
        <dbReference type="SAM" id="MobiDB-lite"/>
    </source>
</evidence>
<keyword evidence="2" id="KW-0328">Glycosyltransferase</keyword>
<dbReference type="Pfam" id="PF23452">
    <property type="entry name" value="HPAT"/>
    <property type="match status" value="1"/>
</dbReference>
<feature type="region of interest" description="Disordered" evidence="7">
    <location>
        <begin position="582"/>
        <end position="637"/>
    </location>
</feature>
<keyword evidence="4" id="KW-0812">Transmembrane</keyword>
<feature type="domain" description="ShKT" evidence="9">
    <location>
        <begin position="396"/>
        <end position="430"/>
    </location>
</feature>
<accession>A0ABP1G089</accession>